<dbReference type="Proteomes" id="UP000182444">
    <property type="component" value="Chromosome 1C"/>
</dbReference>
<feature type="compositionally biased region" description="Basic and acidic residues" evidence="1">
    <location>
        <begin position="141"/>
        <end position="151"/>
    </location>
</feature>
<keyword evidence="2" id="KW-0472">Membrane</keyword>
<feature type="transmembrane region" description="Helical" evidence="2">
    <location>
        <begin position="7"/>
        <end position="27"/>
    </location>
</feature>
<evidence type="ECO:0000313" key="3">
    <source>
        <dbReference type="EMBL" id="AOW02604.1"/>
    </source>
</evidence>
<feature type="compositionally biased region" description="Low complexity" evidence="1">
    <location>
        <begin position="165"/>
        <end position="183"/>
    </location>
</feature>
<feature type="compositionally biased region" description="Polar residues" evidence="1">
    <location>
        <begin position="193"/>
        <end position="209"/>
    </location>
</feature>
<keyword evidence="2" id="KW-1133">Transmembrane helix</keyword>
<feature type="region of interest" description="Disordered" evidence="1">
    <location>
        <begin position="133"/>
        <end position="217"/>
    </location>
</feature>
<gene>
    <name evidence="3" type="ORF">YALI1_C13676g</name>
</gene>
<reference evidence="3 4" key="1">
    <citation type="journal article" date="2016" name="PLoS ONE">
        <title>Sequence Assembly of Yarrowia lipolytica Strain W29/CLIB89 Shows Transposable Element Diversity.</title>
        <authorList>
            <person name="Magnan C."/>
            <person name="Yu J."/>
            <person name="Chang I."/>
            <person name="Jahn E."/>
            <person name="Kanomata Y."/>
            <person name="Wu J."/>
            <person name="Zeller M."/>
            <person name="Oakes M."/>
            <person name="Baldi P."/>
            <person name="Sandmeyer S."/>
        </authorList>
    </citation>
    <scope>NUCLEOTIDE SEQUENCE [LARGE SCALE GENOMIC DNA]</scope>
    <source>
        <strain evidence="4">CLIB89(W29)</strain>
    </source>
</reference>
<sequence>MILCRTTVLYLVSVSKGAFLIVMIHSYTPCNSGINFPTLPVMQSANLGMFWYSTEETESAVSVKVSHGFQKCYKCLDRGASTLESEGLTRAVHNPHTEMSTRVIRSRRVVVGSESSSDQSRRRVRVVIVRRHHHPLQQHVQEQEHSSRDNARSTYTPPKRGRIRSVAAFPSPSSSTPSSTSASWLNMDKDRPTSPTVSSIQRVSSVHRLSSQKRTRS</sequence>
<keyword evidence="2" id="KW-0812">Transmembrane</keyword>
<proteinExistence type="predicted"/>
<evidence type="ECO:0000256" key="1">
    <source>
        <dbReference type="SAM" id="MobiDB-lite"/>
    </source>
</evidence>
<accession>A0A1D8NAF5</accession>
<dbReference type="GeneID" id="94582909"/>
<evidence type="ECO:0000256" key="2">
    <source>
        <dbReference type="SAM" id="Phobius"/>
    </source>
</evidence>
<evidence type="ECO:0000313" key="4">
    <source>
        <dbReference type="Proteomes" id="UP000182444"/>
    </source>
</evidence>
<dbReference type="VEuPathDB" id="FungiDB:YALI1_C13676g"/>
<organism evidence="3 4">
    <name type="scientific">Yarrowia lipolytica</name>
    <name type="common">Candida lipolytica</name>
    <dbReference type="NCBI Taxonomy" id="4952"/>
    <lineage>
        <taxon>Eukaryota</taxon>
        <taxon>Fungi</taxon>
        <taxon>Dikarya</taxon>
        <taxon>Ascomycota</taxon>
        <taxon>Saccharomycotina</taxon>
        <taxon>Dipodascomycetes</taxon>
        <taxon>Dipodascales</taxon>
        <taxon>Dipodascales incertae sedis</taxon>
        <taxon>Yarrowia</taxon>
    </lineage>
</organism>
<dbReference type="AlphaFoldDB" id="A0A1D8NAF5"/>
<name>A0A1D8NAF5_YARLL</name>
<dbReference type="EMBL" id="CP017555">
    <property type="protein sequence ID" value="AOW02604.1"/>
    <property type="molecule type" value="Genomic_DNA"/>
</dbReference>
<dbReference type="RefSeq" id="XP_068138372.1">
    <property type="nucleotide sequence ID" value="XM_068282271.1"/>
</dbReference>
<protein>
    <submittedName>
        <fullName evidence="3">Uncharacterized protein</fullName>
    </submittedName>
</protein>